<proteinExistence type="predicted"/>
<organism evidence="2 3">
    <name type="scientific">Parapedobacter koreensis</name>
    <dbReference type="NCBI Taxonomy" id="332977"/>
    <lineage>
        <taxon>Bacteria</taxon>
        <taxon>Pseudomonadati</taxon>
        <taxon>Bacteroidota</taxon>
        <taxon>Sphingobacteriia</taxon>
        <taxon>Sphingobacteriales</taxon>
        <taxon>Sphingobacteriaceae</taxon>
        <taxon>Parapedobacter</taxon>
    </lineage>
</organism>
<feature type="domain" description="Xylose isomerase-like TIM barrel" evidence="1">
    <location>
        <begin position="51"/>
        <end position="266"/>
    </location>
</feature>
<evidence type="ECO:0000313" key="2">
    <source>
        <dbReference type="EMBL" id="SEK29390.1"/>
    </source>
</evidence>
<dbReference type="PANTHER" id="PTHR12110">
    <property type="entry name" value="HYDROXYPYRUVATE ISOMERASE"/>
    <property type="match status" value="1"/>
</dbReference>
<keyword evidence="3" id="KW-1185">Reference proteome</keyword>
<keyword evidence="2" id="KW-0413">Isomerase</keyword>
<protein>
    <submittedName>
        <fullName evidence="2">Sugar phosphate isomerase/epimerase</fullName>
    </submittedName>
</protein>
<evidence type="ECO:0000313" key="3">
    <source>
        <dbReference type="Proteomes" id="UP000198916"/>
    </source>
</evidence>
<dbReference type="InterPro" id="IPR013022">
    <property type="entry name" value="Xyl_isomerase-like_TIM-brl"/>
</dbReference>
<name>A0A1H7FYY6_9SPHI</name>
<sequence length="276" mass="30693">MQKVAVGALLLPSLAKAGISEGLSLAKIKQVGLQLYSVRGEMLADPIGTLKQLAAFGFTDIESAAEPGKGAFYGLAPKEIKQICQDLGMTVRSGHVSLDDQWQQSMEDAVEAGQEYLICRSLPNEGKTADNYKRAAELFNKAGEACKKHRLIFGYHNHSVEFQQENGQVLYDLLLEHTDSDLVTMELDLGWMVATGNDPLDYFRRYKGRFGLWHLKDMDGRRSVELGKGDLDIVNLIKNGKQAGMNHLFIEQEQFAGSTPMESMERNVKYVKGLTF</sequence>
<dbReference type="Pfam" id="PF01261">
    <property type="entry name" value="AP_endonuc_2"/>
    <property type="match status" value="1"/>
</dbReference>
<evidence type="ECO:0000259" key="1">
    <source>
        <dbReference type="Pfam" id="PF01261"/>
    </source>
</evidence>
<reference evidence="3" key="1">
    <citation type="submission" date="2016-10" db="EMBL/GenBank/DDBJ databases">
        <authorList>
            <person name="Varghese N."/>
            <person name="Submissions S."/>
        </authorList>
    </citation>
    <scope>NUCLEOTIDE SEQUENCE [LARGE SCALE GENOMIC DNA]</scope>
    <source>
        <strain evidence="3">Jip14</strain>
    </source>
</reference>
<dbReference type="Gene3D" id="3.20.20.150">
    <property type="entry name" value="Divalent-metal-dependent TIM barrel enzymes"/>
    <property type="match status" value="1"/>
</dbReference>
<dbReference type="PANTHER" id="PTHR12110:SF41">
    <property type="entry name" value="INOSOSE DEHYDRATASE"/>
    <property type="match status" value="1"/>
</dbReference>
<dbReference type="InterPro" id="IPR036237">
    <property type="entry name" value="Xyl_isomerase-like_sf"/>
</dbReference>
<dbReference type="AlphaFoldDB" id="A0A1H7FYY6"/>
<dbReference type="GO" id="GO:0016853">
    <property type="term" value="F:isomerase activity"/>
    <property type="evidence" value="ECO:0007669"/>
    <property type="project" value="UniProtKB-KW"/>
</dbReference>
<dbReference type="SUPFAM" id="SSF51658">
    <property type="entry name" value="Xylose isomerase-like"/>
    <property type="match status" value="1"/>
</dbReference>
<dbReference type="STRING" id="332977.SAMN05421740_101462"/>
<dbReference type="RefSeq" id="WP_090602434.1">
    <property type="nucleotide sequence ID" value="NZ_FNZR01000001.1"/>
</dbReference>
<accession>A0A1H7FYY6</accession>
<dbReference type="EMBL" id="FNZR01000001">
    <property type="protein sequence ID" value="SEK29390.1"/>
    <property type="molecule type" value="Genomic_DNA"/>
</dbReference>
<dbReference type="InterPro" id="IPR050312">
    <property type="entry name" value="IolE/XylAMocC-like"/>
</dbReference>
<dbReference type="OrthoDB" id="9798407at2"/>
<dbReference type="Proteomes" id="UP000198916">
    <property type="component" value="Unassembled WGS sequence"/>
</dbReference>
<gene>
    <name evidence="2" type="ORF">SAMN05421740_101462</name>
</gene>